<reference evidence="1 2" key="1">
    <citation type="journal article" date="2015" name="Genome Biol. Evol.">
        <title>The Dynamics of Genetic Interactions between Vibrio metoecus and Vibrio cholerae, Two Close Relatives Co-Occurring in the Environment.</title>
        <authorList>
            <person name="Orata F.D."/>
            <person name="Kirchberger P.C."/>
            <person name="Meheust R."/>
            <person name="Barlow E.J."/>
            <person name="Tarr C.L."/>
            <person name="Boucher Y."/>
        </authorList>
    </citation>
    <scope>NUCLEOTIDE SEQUENCE [LARGE SCALE GENOMIC DNA]</scope>
    <source>
        <strain evidence="1 2">YB5B04</strain>
    </source>
</reference>
<dbReference type="OrthoDB" id="6466965at2"/>
<dbReference type="AlphaFoldDB" id="A0A0Q0TPQ3"/>
<evidence type="ECO:0000313" key="1">
    <source>
        <dbReference type="EMBL" id="KQB04272.1"/>
    </source>
</evidence>
<organism evidence="1 2">
    <name type="scientific">Vibrio metoecus</name>
    <dbReference type="NCBI Taxonomy" id="1481663"/>
    <lineage>
        <taxon>Bacteria</taxon>
        <taxon>Pseudomonadati</taxon>
        <taxon>Pseudomonadota</taxon>
        <taxon>Gammaproteobacteria</taxon>
        <taxon>Vibrionales</taxon>
        <taxon>Vibrionaceae</taxon>
        <taxon>Vibrio</taxon>
    </lineage>
</organism>
<name>A0A0Q0TPQ3_VIBMT</name>
<comment type="caution">
    <text evidence="1">The sequence shown here is derived from an EMBL/GenBank/DDBJ whole genome shotgun (WGS) entry which is preliminary data.</text>
</comment>
<dbReference type="EMBL" id="LBGP01000003">
    <property type="protein sequence ID" value="KQB04272.1"/>
    <property type="molecule type" value="Genomic_DNA"/>
</dbReference>
<dbReference type="Proteomes" id="UP000050491">
    <property type="component" value="Unassembled WGS sequence"/>
</dbReference>
<dbReference type="RefSeq" id="WP_055063987.1">
    <property type="nucleotide sequence ID" value="NZ_LBGP01000003.1"/>
</dbReference>
<proteinExistence type="predicted"/>
<accession>A0A0Q0TPQ3</accession>
<evidence type="ECO:0000313" key="2">
    <source>
        <dbReference type="Proteomes" id="UP000050491"/>
    </source>
</evidence>
<dbReference type="PATRIC" id="fig|1481663.12.peg.2696"/>
<gene>
    <name evidence="1" type="ORF">XV92_01225</name>
</gene>
<sequence>MSKLLTLKKFLSFPDAIDHLSTTLEEHVSLADLYQLILDGHLQASVQLINVTYAIKSTQAFSPQQLFDEYQTESKTKIEFDKHIEVLQGVWDLAMFGSGVNHLRTLLHSKLGEWPDLTTQHQLYLLREGYVYQVLNNLPLPANHDTYDALATRLNSLMKLKGSSLDELMNEESGAVMDNLDVIEMERVMVIVDALSLYDETTNCTPQQKHSKWHDVTDVVPLEQCQYELVIRTEELNRFIHELSDKPVSACDKPLDPRERTTLLTIIGALCNQVNINPKTRGVASSVEKMVEQIGVKLSNEAIRNVLMQVDDAIEKKQM</sequence>
<protein>
    <submittedName>
        <fullName evidence="1">Uncharacterized protein</fullName>
    </submittedName>
</protein>